<evidence type="ECO:0000256" key="1">
    <source>
        <dbReference type="ARBA" id="ARBA00022884"/>
    </source>
</evidence>
<reference evidence="3" key="1">
    <citation type="submission" date="2021-01" db="EMBL/GenBank/DDBJ databases">
        <authorList>
            <consortium name="Genoscope - CEA"/>
            <person name="William W."/>
        </authorList>
    </citation>
    <scope>NUCLEOTIDE SEQUENCE</scope>
</reference>
<dbReference type="InterPro" id="IPR012677">
    <property type="entry name" value="Nucleotide-bd_a/b_plait_sf"/>
</dbReference>
<dbReference type="Proteomes" id="UP001295469">
    <property type="component" value="Chromosome A04"/>
</dbReference>
<accession>A0A817AN06</accession>
<dbReference type="PANTHER" id="PTHR48024:SF9">
    <property type="entry name" value="UBP1-ASSOCIATED PROTEINS 1A-RELATED"/>
    <property type="match status" value="1"/>
</dbReference>
<dbReference type="PANTHER" id="PTHR48024">
    <property type="entry name" value="GEO13361P1-RELATED"/>
    <property type="match status" value="1"/>
</dbReference>
<feature type="region of interest" description="Disordered" evidence="2">
    <location>
        <begin position="9"/>
        <end position="38"/>
    </location>
</feature>
<gene>
    <name evidence="3" type="ORF">DARMORV10_A04P03580.1</name>
</gene>
<dbReference type="Gene3D" id="3.30.70.330">
    <property type="match status" value="1"/>
</dbReference>
<dbReference type="SUPFAM" id="SSF54928">
    <property type="entry name" value="RNA-binding domain, RBD"/>
    <property type="match status" value="1"/>
</dbReference>
<dbReference type="AlphaFoldDB" id="A0A817AN06"/>
<evidence type="ECO:0000256" key="2">
    <source>
        <dbReference type="SAM" id="MobiDB-lite"/>
    </source>
</evidence>
<feature type="compositionally biased region" description="Polar residues" evidence="2">
    <location>
        <begin position="22"/>
        <end position="31"/>
    </location>
</feature>
<dbReference type="EMBL" id="HG994358">
    <property type="protein sequence ID" value="CAF2266141.1"/>
    <property type="molecule type" value="Genomic_DNA"/>
</dbReference>
<protein>
    <submittedName>
        <fullName evidence="3">(rape) hypothetical protein</fullName>
    </submittedName>
</protein>
<dbReference type="InterPro" id="IPR035979">
    <property type="entry name" value="RBD_domain_sf"/>
</dbReference>
<proteinExistence type="predicted"/>
<dbReference type="GO" id="GO:0003723">
    <property type="term" value="F:RNA binding"/>
    <property type="evidence" value="ECO:0007669"/>
    <property type="project" value="UniProtKB-KW"/>
</dbReference>
<keyword evidence="1" id="KW-0694">RNA-binding</keyword>
<dbReference type="InterPro" id="IPR050886">
    <property type="entry name" value="RNA-binding_reg"/>
</dbReference>
<organism evidence="3">
    <name type="scientific">Brassica napus</name>
    <name type="common">Rape</name>
    <dbReference type="NCBI Taxonomy" id="3708"/>
    <lineage>
        <taxon>Eukaryota</taxon>
        <taxon>Viridiplantae</taxon>
        <taxon>Streptophyta</taxon>
        <taxon>Embryophyta</taxon>
        <taxon>Tracheophyta</taxon>
        <taxon>Spermatophyta</taxon>
        <taxon>Magnoliopsida</taxon>
        <taxon>eudicotyledons</taxon>
        <taxon>Gunneridae</taxon>
        <taxon>Pentapetalae</taxon>
        <taxon>rosids</taxon>
        <taxon>malvids</taxon>
        <taxon>Brassicales</taxon>
        <taxon>Brassicaceae</taxon>
        <taxon>Brassiceae</taxon>
        <taxon>Brassica</taxon>
    </lineage>
</organism>
<evidence type="ECO:0000313" key="3">
    <source>
        <dbReference type="EMBL" id="CAF2266141.1"/>
    </source>
</evidence>
<name>A0A817AN06_BRANA</name>
<sequence length="342" mass="37610">MICTITKKRKLKSSNDEEQIETNDQVNQANSDQDHDEPIQDLLEPFSKEQLLDLLKQAANNHLDVANRIREVADEDPSHRKIFVHGLGWDTTTETLIEAFNQHGEVEDSIKSGARNALKQPQKKIGSRTTSCQLACKGPVVEGLSVEHTQRKIYVSNVGAELDPERLLAFFSRFGEEPHKTFEGHVLHCQKAVDGPKQGKQQQFNTPNHNNPRYGAPGGLMAGSQAGVGAPAQGMDPAIGQALTALLVSQGAGLGFNPALEGNMVLGNTLLTWATRCIMCPLRYSNECRLLSIYFPWNRHMNFPCLNPDGLLPVRWFGAKPLFPIQSRANCCSCIGNASGCL</sequence>